<dbReference type="InterPro" id="IPR023214">
    <property type="entry name" value="HAD_sf"/>
</dbReference>
<dbReference type="SUPFAM" id="SSF56784">
    <property type="entry name" value="HAD-like"/>
    <property type="match status" value="1"/>
</dbReference>
<keyword evidence="1" id="KW-0378">Hydrolase</keyword>
<comment type="caution">
    <text evidence="2">The sequence shown here is derived from an EMBL/GenBank/DDBJ whole genome shotgun (WGS) entry which is preliminary data.</text>
</comment>
<dbReference type="InterPro" id="IPR006349">
    <property type="entry name" value="PGP_euk"/>
</dbReference>
<proteinExistence type="predicted"/>
<dbReference type="Proteomes" id="UP001642540">
    <property type="component" value="Unassembled WGS sequence"/>
</dbReference>
<dbReference type="PANTHER" id="PTHR19288:SF93">
    <property type="entry name" value="FI11325P-RELATED"/>
    <property type="match status" value="1"/>
</dbReference>
<organism evidence="2 3">
    <name type="scientific">Orchesella dallaii</name>
    <dbReference type="NCBI Taxonomy" id="48710"/>
    <lineage>
        <taxon>Eukaryota</taxon>
        <taxon>Metazoa</taxon>
        <taxon>Ecdysozoa</taxon>
        <taxon>Arthropoda</taxon>
        <taxon>Hexapoda</taxon>
        <taxon>Collembola</taxon>
        <taxon>Entomobryomorpha</taxon>
        <taxon>Entomobryoidea</taxon>
        <taxon>Orchesellidae</taxon>
        <taxon>Orchesellinae</taxon>
        <taxon>Orchesella</taxon>
    </lineage>
</organism>
<protein>
    <recommendedName>
        <fullName evidence="4">Phosphoglycolate phosphatase</fullName>
    </recommendedName>
</protein>
<reference evidence="2 3" key="1">
    <citation type="submission" date="2024-08" db="EMBL/GenBank/DDBJ databases">
        <authorList>
            <person name="Cucini C."/>
            <person name="Frati F."/>
        </authorList>
    </citation>
    <scope>NUCLEOTIDE SEQUENCE [LARGE SCALE GENOMIC DNA]</scope>
</reference>
<dbReference type="NCBIfam" id="TIGR01460">
    <property type="entry name" value="HAD-SF-IIA"/>
    <property type="match status" value="1"/>
</dbReference>
<dbReference type="NCBIfam" id="TIGR01452">
    <property type="entry name" value="PGP_euk"/>
    <property type="match status" value="1"/>
</dbReference>
<gene>
    <name evidence="2" type="ORF">ODALV1_LOCUS18967</name>
</gene>
<dbReference type="EMBL" id="CAXLJM020000062">
    <property type="protein sequence ID" value="CAL8120386.1"/>
    <property type="molecule type" value="Genomic_DNA"/>
</dbReference>
<evidence type="ECO:0008006" key="4">
    <source>
        <dbReference type="Google" id="ProtNLM"/>
    </source>
</evidence>
<evidence type="ECO:0000313" key="2">
    <source>
        <dbReference type="EMBL" id="CAL8120386.1"/>
    </source>
</evidence>
<evidence type="ECO:0000256" key="1">
    <source>
        <dbReference type="ARBA" id="ARBA00022801"/>
    </source>
</evidence>
<dbReference type="Gene3D" id="3.40.50.1000">
    <property type="entry name" value="HAD superfamily/HAD-like"/>
    <property type="match status" value="2"/>
</dbReference>
<evidence type="ECO:0000313" key="3">
    <source>
        <dbReference type="Proteomes" id="UP001642540"/>
    </source>
</evidence>
<dbReference type="Pfam" id="PF13242">
    <property type="entry name" value="Hydrolase_like"/>
    <property type="match status" value="1"/>
</dbReference>
<name>A0ABP1R5I2_9HEXA</name>
<dbReference type="PANTHER" id="PTHR19288">
    <property type="entry name" value="4-NITROPHENYLPHOSPHATASE-RELATED"/>
    <property type="match status" value="1"/>
</dbReference>
<dbReference type="PIRSF" id="PIRSF000915">
    <property type="entry name" value="PGP-type_phosphatase"/>
    <property type="match status" value="1"/>
</dbReference>
<keyword evidence="3" id="KW-1185">Reference proteome</keyword>
<accession>A0ABP1R5I2</accession>
<dbReference type="Pfam" id="PF13344">
    <property type="entry name" value="Hydrolase_6"/>
    <property type="match status" value="1"/>
</dbReference>
<dbReference type="InterPro" id="IPR006357">
    <property type="entry name" value="HAD-SF_hydro_IIA"/>
</dbReference>
<dbReference type="InterPro" id="IPR036412">
    <property type="entry name" value="HAD-like_sf"/>
</dbReference>
<sequence length="353" mass="39276">MFVKRAAALVTKYFKDCNKLLTQPTYCSAHSIVKMDSKHVQNGNAVSLTSLPKLQLTSFMQNIDAVMFDCDGVLWLGMDPLENAQALVKKLRSMGKKVFFMTNNSTRTQEEFLEKFNKLGFEATVDEIVGTAFLAALYLKEQGFKGKAYVVGSEGITKELAKVGIDSLPIGPDTVDPSSLRWNPLDYNIDLDPIVGAVVVGFDHHISYTKILKAASYLNSNKCLFVATNTDEQFPARGLSTIVCPGTGSFVSAVKTAAGREPVVMGKPESFPFEYVQRKHNLQPNRVLMVGDRGNTDILFGRQCGLWTLLVMTGVTDIKTMRNWETSQDPVEKMCVPDYYSQDVNEFYQLLLN</sequence>